<name>A0AAE1NE21_9EUCA</name>
<keyword evidence="3" id="KW-1185">Reference proteome</keyword>
<organism evidence="2 3">
    <name type="scientific">Petrolisthes manimaculis</name>
    <dbReference type="NCBI Taxonomy" id="1843537"/>
    <lineage>
        <taxon>Eukaryota</taxon>
        <taxon>Metazoa</taxon>
        <taxon>Ecdysozoa</taxon>
        <taxon>Arthropoda</taxon>
        <taxon>Crustacea</taxon>
        <taxon>Multicrustacea</taxon>
        <taxon>Malacostraca</taxon>
        <taxon>Eumalacostraca</taxon>
        <taxon>Eucarida</taxon>
        <taxon>Decapoda</taxon>
        <taxon>Pleocyemata</taxon>
        <taxon>Anomura</taxon>
        <taxon>Galatheoidea</taxon>
        <taxon>Porcellanidae</taxon>
        <taxon>Petrolisthes</taxon>
    </lineage>
</organism>
<comment type="caution">
    <text evidence="2">The sequence shown here is derived from an EMBL/GenBank/DDBJ whole genome shotgun (WGS) entry which is preliminary data.</text>
</comment>
<protein>
    <submittedName>
        <fullName evidence="2">Uncharacterized protein</fullName>
    </submittedName>
</protein>
<evidence type="ECO:0000313" key="2">
    <source>
        <dbReference type="EMBL" id="KAK4287440.1"/>
    </source>
</evidence>
<sequence>MRQGNTAGMRQGNTAGMRQGNTAGMRQGESGRGRLGSTCHPQPEGRDPLSDLQTVRHHHPDSARYPPTHPPNSLPPSLSSIPFNCPNLHPLHNSFPFFYPL</sequence>
<accession>A0AAE1NE21</accession>
<reference evidence="2" key="1">
    <citation type="submission" date="2023-11" db="EMBL/GenBank/DDBJ databases">
        <title>Genome assemblies of two species of porcelain crab, Petrolisthes cinctipes and Petrolisthes manimaculis (Anomura: Porcellanidae).</title>
        <authorList>
            <person name="Angst P."/>
        </authorList>
    </citation>
    <scope>NUCLEOTIDE SEQUENCE</scope>
    <source>
        <strain evidence="2">PB745_02</strain>
        <tissue evidence="2">Gill</tissue>
    </source>
</reference>
<feature type="region of interest" description="Disordered" evidence="1">
    <location>
        <begin position="1"/>
        <end position="77"/>
    </location>
</feature>
<gene>
    <name evidence="2" type="ORF">Pmani_039491</name>
</gene>
<evidence type="ECO:0000256" key="1">
    <source>
        <dbReference type="SAM" id="MobiDB-lite"/>
    </source>
</evidence>
<evidence type="ECO:0000313" key="3">
    <source>
        <dbReference type="Proteomes" id="UP001292094"/>
    </source>
</evidence>
<proteinExistence type="predicted"/>
<dbReference type="Proteomes" id="UP001292094">
    <property type="component" value="Unassembled WGS sequence"/>
</dbReference>
<dbReference type="AlphaFoldDB" id="A0AAE1NE21"/>
<feature type="compositionally biased region" description="Polar residues" evidence="1">
    <location>
        <begin position="1"/>
        <end position="24"/>
    </location>
</feature>
<dbReference type="EMBL" id="JAWZYT010006853">
    <property type="protein sequence ID" value="KAK4287440.1"/>
    <property type="molecule type" value="Genomic_DNA"/>
</dbReference>